<accession>A0A953LXM6</accession>
<dbReference type="EMBL" id="JAIOIV010000105">
    <property type="protein sequence ID" value="MBZ0157126.1"/>
    <property type="molecule type" value="Genomic_DNA"/>
</dbReference>
<dbReference type="Proteomes" id="UP000705867">
    <property type="component" value="Unassembled WGS sequence"/>
</dbReference>
<gene>
    <name evidence="1" type="ORF">K8I29_13050</name>
</gene>
<evidence type="ECO:0000313" key="1">
    <source>
        <dbReference type="EMBL" id="MBZ0157126.1"/>
    </source>
</evidence>
<organism evidence="1 2">
    <name type="scientific">Candidatus Nitrobium versatile</name>
    <dbReference type="NCBI Taxonomy" id="2884831"/>
    <lineage>
        <taxon>Bacteria</taxon>
        <taxon>Pseudomonadati</taxon>
        <taxon>Nitrospirota</taxon>
        <taxon>Nitrospiria</taxon>
        <taxon>Nitrospirales</taxon>
        <taxon>Nitrospiraceae</taxon>
        <taxon>Candidatus Nitrobium</taxon>
    </lineage>
</organism>
<evidence type="ECO:0000313" key="2">
    <source>
        <dbReference type="Proteomes" id="UP000705867"/>
    </source>
</evidence>
<sequence length="141" mass="15999">MGIRTEDTHPEEVRGTFSLLLYSGSHGEGLGRIAFLDSEEDRHPFEMYAPAFEYSIIKGIPGPEALARAEGFVGRHNAFSRSQLSKITDEYGRTLGFEVRPLYLPLVYGSADVLWVHYRQEGNRVIIRVQLIPSIERLSFQ</sequence>
<proteinExistence type="predicted"/>
<protein>
    <submittedName>
        <fullName evidence="1">Uncharacterized protein</fullName>
    </submittedName>
</protein>
<name>A0A953LXM6_9BACT</name>
<reference evidence="1" key="2">
    <citation type="submission" date="2021-08" db="EMBL/GenBank/DDBJ databases">
        <authorList>
            <person name="Dalcin Martins P."/>
        </authorList>
    </citation>
    <scope>NUCLEOTIDE SEQUENCE</scope>
    <source>
        <strain evidence="1">MAG_39</strain>
    </source>
</reference>
<reference evidence="1" key="1">
    <citation type="journal article" date="2021" name="bioRxiv">
        <title>Unraveling nitrogen, sulfur and carbon metabolic pathways and microbial community transcriptional responses to substrate deprivation and toxicity stresses in a bioreactor mimicking anoxic brackish coastal sediment conditions.</title>
        <authorList>
            <person name="Martins P.D."/>
            <person name="Echeveste M.J."/>
            <person name="Arshad A."/>
            <person name="Kurth J."/>
            <person name="Ouboter H."/>
            <person name="Jetten M.S.M."/>
            <person name="Welte C.U."/>
        </authorList>
    </citation>
    <scope>NUCLEOTIDE SEQUENCE</scope>
    <source>
        <strain evidence="1">MAG_39</strain>
    </source>
</reference>
<comment type="caution">
    <text evidence="1">The sequence shown here is derived from an EMBL/GenBank/DDBJ whole genome shotgun (WGS) entry which is preliminary data.</text>
</comment>
<dbReference type="AlphaFoldDB" id="A0A953LXM6"/>